<gene>
    <name evidence="4" type="ORF">CCHL11_03618</name>
</gene>
<dbReference type="PANTHER" id="PTHR13073">
    <property type="entry name" value="BLOC-1 COMPLEX SUBUNIT 1"/>
    <property type="match status" value="1"/>
</dbReference>
<name>A0A1Q8RS84_9PEZI</name>
<dbReference type="PANTHER" id="PTHR13073:SF0">
    <property type="entry name" value="BIOGENESIS OF LYSOSOME-RELATED ORGANELLES COMPLEX 1 SUBUNIT 1"/>
    <property type="match status" value="1"/>
</dbReference>
<feature type="region of interest" description="Disordered" evidence="3">
    <location>
        <begin position="1"/>
        <end position="71"/>
    </location>
</feature>
<feature type="compositionally biased region" description="Polar residues" evidence="3">
    <location>
        <begin position="247"/>
        <end position="259"/>
    </location>
</feature>
<reference evidence="4 5" key="1">
    <citation type="submission" date="2016-11" db="EMBL/GenBank/DDBJ databases">
        <title>Draft Genome Assembly of Colletotrichum chlorophyti a pathogen of herbaceous plants.</title>
        <authorList>
            <person name="Gan P."/>
            <person name="Narusaka M."/>
            <person name="Tsushima A."/>
            <person name="Narusaka Y."/>
            <person name="Takano Y."/>
            <person name="Shirasu K."/>
        </authorList>
    </citation>
    <scope>NUCLEOTIDE SEQUENCE [LARGE SCALE GENOMIC DNA]</scope>
    <source>
        <strain evidence="4 5">NTL11</strain>
    </source>
</reference>
<evidence type="ECO:0000256" key="1">
    <source>
        <dbReference type="ARBA" id="ARBA00007133"/>
    </source>
</evidence>
<dbReference type="OrthoDB" id="20018at2759"/>
<feature type="compositionally biased region" description="Low complexity" evidence="3">
    <location>
        <begin position="171"/>
        <end position="186"/>
    </location>
</feature>
<evidence type="ECO:0000313" key="5">
    <source>
        <dbReference type="Proteomes" id="UP000186583"/>
    </source>
</evidence>
<protein>
    <recommendedName>
        <fullName evidence="2">Biogenesis of lysosome-related organelles complex 1 subunit 1</fullName>
    </recommendedName>
</protein>
<dbReference type="GO" id="GO:0016197">
    <property type="term" value="P:endosomal transport"/>
    <property type="evidence" value="ECO:0007669"/>
    <property type="project" value="TreeGrafter"/>
</dbReference>
<proteinExistence type="inferred from homology"/>
<dbReference type="AlphaFoldDB" id="A0A1Q8RS84"/>
<feature type="region of interest" description="Disordered" evidence="3">
    <location>
        <begin position="167"/>
        <end position="259"/>
    </location>
</feature>
<feature type="compositionally biased region" description="Polar residues" evidence="3">
    <location>
        <begin position="36"/>
        <end position="49"/>
    </location>
</feature>
<comment type="similarity">
    <text evidence="1">Belongs to the BLOC1S1 family.</text>
</comment>
<evidence type="ECO:0000256" key="2">
    <source>
        <dbReference type="ARBA" id="ARBA00019577"/>
    </source>
</evidence>
<feature type="compositionally biased region" description="Low complexity" evidence="3">
    <location>
        <begin position="7"/>
        <end position="34"/>
    </location>
</feature>
<sequence>MFTAQPSTSSSSSARNTPPSVTSTTTSQHPSVSSAARPQQPLSSNTSMSAPAPQAQQQIHQTLPREDQQRHVAEARQAVVASIGNMLDGELQSRARMLHANAAALDAQERDVARATEALRKENDKLARFAGDAARRVKELGNVQNWAEVLERDFLVLEETFRLVREGSEGTGSWSGSRSWSESGSEVGDRDGDVRMEGGSDGMDKGKKVGAGDVAGVTEVDRVHEDCSEASQTEAKSNGAEGRAKGSDTTSISTLQSAT</sequence>
<keyword evidence="5" id="KW-1185">Reference proteome</keyword>
<dbReference type="GO" id="GO:0031083">
    <property type="term" value="C:BLOC-1 complex"/>
    <property type="evidence" value="ECO:0007669"/>
    <property type="project" value="InterPro"/>
</dbReference>
<evidence type="ECO:0000256" key="3">
    <source>
        <dbReference type="SAM" id="MobiDB-lite"/>
    </source>
</evidence>
<dbReference type="EMBL" id="MPGH01000101">
    <property type="protein sequence ID" value="OLN87171.1"/>
    <property type="molecule type" value="Genomic_DNA"/>
</dbReference>
<dbReference type="STRING" id="708187.A0A1Q8RS84"/>
<organism evidence="4 5">
    <name type="scientific">Colletotrichum chlorophyti</name>
    <dbReference type="NCBI Taxonomy" id="708187"/>
    <lineage>
        <taxon>Eukaryota</taxon>
        <taxon>Fungi</taxon>
        <taxon>Dikarya</taxon>
        <taxon>Ascomycota</taxon>
        <taxon>Pezizomycotina</taxon>
        <taxon>Sordariomycetes</taxon>
        <taxon>Hypocreomycetidae</taxon>
        <taxon>Glomerellales</taxon>
        <taxon>Glomerellaceae</taxon>
        <taxon>Colletotrichum</taxon>
    </lineage>
</organism>
<dbReference type="InterPro" id="IPR009395">
    <property type="entry name" value="BLOC1S1"/>
</dbReference>
<feature type="compositionally biased region" description="Basic and acidic residues" evidence="3">
    <location>
        <begin position="187"/>
        <end position="207"/>
    </location>
</feature>
<dbReference type="Proteomes" id="UP000186583">
    <property type="component" value="Unassembled WGS sequence"/>
</dbReference>
<dbReference type="Pfam" id="PF06320">
    <property type="entry name" value="GCN5L1"/>
    <property type="match status" value="1"/>
</dbReference>
<evidence type="ECO:0000313" key="4">
    <source>
        <dbReference type="EMBL" id="OLN87171.1"/>
    </source>
</evidence>
<comment type="caution">
    <text evidence="4">The sequence shown here is derived from an EMBL/GenBank/DDBJ whole genome shotgun (WGS) entry which is preliminary data.</text>
</comment>
<accession>A0A1Q8RS84</accession>